<keyword evidence="2" id="KW-1185">Reference proteome</keyword>
<feature type="compositionally biased region" description="Gly residues" evidence="1">
    <location>
        <begin position="168"/>
        <end position="184"/>
    </location>
</feature>
<evidence type="ECO:0000313" key="3">
    <source>
        <dbReference type="RefSeq" id="XP_070427307.1"/>
    </source>
</evidence>
<feature type="compositionally biased region" description="Low complexity" evidence="1">
    <location>
        <begin position="136"/>
        <end position="153"/>
    </location>
</feature>
<accession>A0ABM4KGI0</accession>
<dbReference type="Proteomes" id="UP001652662">
    <property type="component" value="Chromosome 13"/>
</dbReference>
<sequence length="234" mass="23989">MISAHLSLSCSQLSDAWSDGSALTLARPGASAAPLRAQAPPHRLVREGGASRRRLLPGGGGEGLLRAPPQPRSPSSGASFPARAPAPALGSPLASERLPGRHGSSARRGAGLQGRAHPEAGPGAGPARRRGPPAAPGERAAPRPARARAWAGRAGPGSGERAGERSCGSGGGRSRGAGAEGGSGRSRRPRQRRRLPVIGPESRQQFLYLPGGSETSLCRTRNKERKQSDFSSLN</sequence>
<feature type="compositionally biased region" description="Basic residues" evidence="1">
    <location>
        <begin position="185"/>
        <end position="195"/>
    </location>
</feature>
<reference evidence="3" key="1">
    <citation type="submission" date="2025-08" db="UniProtKB">
        <authorList>
            <consortium name="RefSeq"/>
        </authorList>
    </citation>
    <scope>IDENTIFICATION</scope>
    <source>
        <tissue evidence="3">Blood</tissue>
    </source>
</reference>
<organism evidence="2 3">
    <name type="scientific">Equus przewalskii</name>
    <name type="common">Przewalski's horse</name>
    <name type="synonym">Equus caballus przewalskii</name>
    <dbReference type="NCBI Taxonomy" id="9798"/>
    <lineage>
        <taxon>Eukaryota</taxon>
        <taxon>Metazoa</taxon>
        <taxon>Chordata</taxon>
        <taxon>Craniata</taxon>
        <taxon>Vertebrata</taxon>
        <taxon>Euteleostomi</taxon>
        <taxon>Mammalia</taxon>
        <taxon>Eutheria</taxon>
        <taxon>Laurasiatheria</taxon>
        <taxon>Perissodactyla</taxon>
        <taxon>Equidae</taxon>
        <taxon>Equus</taxon>
    </lineage>
</organism>
<dbReference type="GeneID" id="103566354"/>
<protein>
    <submittedName>
        <fullName evidence="3">CDC42 small effector protein 2 isoform X1</fullName>
    </submittedName>
</protein>
<evidence type="ECO:0000256" key="1">
    <source>
        <dbReference type="SAM" id="MobiDB-lite"/>
    </source>
</evidence>
<gene>
    <name evidence="3" type="primary">CDC42SE2</name>
</gene>
<feature type="compositionally biased region" description="Low complexity" evidence="1">
    <location>
        <begin position="81"/>
        <end position="110"/>
    </location>
</feature>
<feature type="region of interest" description="Disordered" evidence="1">
    <location>
        <begin position="31"/>
        <end position="234"/>
    </location>
</feature>
<dbReference type="RefSeq" id="XP_070427307.1">
    <property type="nucleotide sequence ID" value="XM_070571206.1"/>
</dbReference>
<evidence type="ECO:0000313" key="2">
    <source>
        <dbReference type="Proteomes" id="UP001652662"/>
    </source>
</evidence>
<name>A0ABM4KGI0_EQUPR</name>
<proteinExistence type="predicted"/>